<feature type="compositionally biased region" description="Pro residues" evidence="1">
    <location>
        <begin position="15"/>
        <end position="35"/>
    </location>
</feature>
<reference evidence="2 3" key="1">
    <citation type="submission" date="2017-11" db="EMBL/GenBank/DDBJ databases">
        <title>De-novo sequencing of pomegranate (Punica granatum L.) genome.</title>
        <authorList>
            <person name="Akparov Z."/>
            <person name="Amiraslanov A."/>
            <person name="Hajiyeva S."/>
            <person name="Abbasov M."/>
            <person name="Kaur K."/>
            <person name="Hamwieh A."/>
            <person name="Solovyev V."/>
            <person name="Salamov A."/>
            <person name="Braich B."/>
            <person name="Kosarev P."/>
            <person name="Mahmoud A."/>
            <person name="Hajiyev E."/>
            <person name="Babayeva S."/>
            <person name="Izzatullayeva V."/>
            <person name="Mammadov A."/>
            <person name="Mammadov A."/>
            <person name="Sharifova S."/>
            <person name="Ojaghi J."/>
            <person name="Eynullazada K."/>
            <person name="Bayramov B."/>
            <person name="Abdulazimova A."/>
            <person name="Shahmuradov I."/>
        </authorList>
    </citation>
    <scope>NUCLEOTIDE SEQUENCE [LARGE SCALE GENOMIC DNA]</scope>
    <source>
        <strain evidence="3">cv. AG2017</strain>
        <tissue evidence="2">Leaf</tissue>
    </source>
</reference>
<evidence type="ECO:0000313" key="2">
    <source>
        <dbReference type="EMBL" id="PKI73403.1"/>
    </source>
</evidence>
<protein>
    <submittedName>
        <fullName evidence="2">Uncharacterized protein</fullName>
    </submittedName>
</protein>
<sequence length="193" mass="21363">MVEDDRVNISKEVNPPAPTHSQPPPTHAPPPPTPVGVPLVYTRAPLTHLLPPTSSGAPLPRVSLTPSASNDHARITVLEGTVNQLATNMTTNMAELFALLRGPNCASSSSTPPSGQGPTLSLFHRWRSSLRIRSYPHRHLFPCRPQLQSIPSLCQWFFRRQAHLLRLTLKPQSFPPTRLYNLTPTSPTKHRHP</sequence>
<keyword evidence="3" id="KW-1185">Reference proteome</keyword>
<accession>A0A2I0KYH0</accession>
<organism evidence="2 3">
    <name type="scientific">Punica granatum</name>
    <name type="common">Pomegranate</name>
    <dbReference type="NCBI Taxonomy" id="22663"/>
    <lineage>
        <taxon>Eukaryota</taxon>
        <taxon>Viridiplantae</taxon>
        <taxon>Streptophyta</taxon>
        <taxon>Embryophyta</taxon>
        <taxon>Tracheophyta</taxon>
        <taxon>Spermatophyta</taxon>
        <taxon>Magnoliopsida</taxon>
        <taxon>eudicotyledons</taxon>
        <taxon>Gunneridae</taxon>
        <taxon>Pentapetalae</taxon>
        <taxon>rosids</taxon>
        <taxon>malvids</taxon>
        <taxon>Myrtales</taxon>
        <taxon>Lythraceae</taxon>
        <taxon>Punica</taxon>
    </lineage>
</organism>
<evidence type="ECO:0000313" key="3">
    <source>
        <dbReference type="Proteomes" id="UP000233551"/>
    </source>
</evidence>
<gene>
    <name evidence="2" type="ORF">CRG98_006173</name>
</gene>
<dbReference type="AlphaFoldDB" id="A0A2I0KYH0"/>
<dbReference type="Proteomes" id="UP000233551">
    <property type="component" value="Unassembled WGS sequence"/>
</dbReference>
<proteinExistence type="predicted"/>
<feature type="region of interest" description="Disordered" evidence="1">
    <location>
        <begin position="1"/>
        <end position="68"/>
    </location>
</feature>
<evidence type="ECO:0000256" key="1">
    <source>
        <dbReference type="SAM" id="MobiDB-lite"/>
    </source>
</evidence>
<comment type="caution">
    <text evidence="2">The sequence shown here is derived from an EMBL/GenBank/DDBJ whole genome shotgun (WGS) entry which is preliminary data.</text>
</comment>
<dbReference type="EMBL" id="PGOL01000276">
    <property type="protein sequence ID" value="PKI73403.1"/>
    <property type="molecule type" value="Genomic_DNA"/>
</dbReference>
<name>A0A2I0KYH0_PUNGR</name>